<sequence>MKRFFAISLIVAALVGESIGIKTKVEDLQKNHPQRSEISRNTRLQRSQKNHVKFLDNLKNHGLAQKKLLNFAQADQSNLGKVQTKIDYTSVDTATATVCDLLECSDTFLNDFKNYAKIMYNEEALLNNEAAFISGMVESLGYLDQEYLDILYSYYSEEYTMSQLKSMLIDEIQLEMDTYFNPLPQ</sequence>
<dbReference type="InParanoid" id="A0A078A2W3"/>
<name>A0A078A2W3_STYLE</name>
<evidence type="ECO:0000313" key="3">
    <source>
        <dbReference type="Proteomes" id="UP000039865"/>
    </source>
</evidence>
<gene>
    <name evidence="2" type="primary">Contig19028.g20180</name>
    <name evidence="2" type="ORF">STYLEM_4818</name>
</gene>
<protein>
    <submittedName>
        <fullName evidence="2">Uncharacterized protein</fullName>
    </submittedName>
</protein>
<evidence type="ECO:0000313" key="2">
    <source>
        <dbReference type="EMBL" id="CDW75823.1"/>
    </source>
</evidence>
<keyword evidence="1" id="KW-0732">Signal</keyword>
<feature type="chain" id="PRO_5001729212" evidence="1">
    <location>
        <begin position="21"/>
        <end position="185"/>
    </location>
</feature>
<dbReference type="AlphaFoldDB" id="A0A078A2W3"/>
<evidence type="ECO:0000256" key="1">
    <source>
        <dbReference type="SAM" id="SignalP"/>
    </source>
</evidence>
<dbReference type="Proteomes" id="UP000039865">
    <property type="component" value="Unassembled WGS sequence"/>
</dbReference>
<keyword evidence="3" id="KW-1185">Reference proteome</keyword>
<accession>A0A078A2W3</accession>
<proteinExistence type="predicted"/>
<feature type="signal peptide" evidence="1">
    <location>
        <begin position="1"/>
        <end position="20"/>
    </location>
</feature>
<dbReference type="EMBL" id="CCKQ01004669">
    <property type="protein sequence ID" value="CDW75823.1"/>
    <property type="molecule type" value="Genomic_DNA"/>
</dbReference>
<organism evidence="2 3">
    <name type="scientific">Stylonychia lemnae</name>
    <name type="common">Ciliate</name>
    <dbReference type="NCBI Taxonomy" id="5949"/>
    <lineage>
        <taxon>Eukaryota</taxon>
        <taxon>Sar</taxon>
        <taxon>Alveolata</taxon>
        <taxon>Ciliophora</taxon>
        <taxon>Intramacronucleata</taxon>
        <taxon>Spirotrichea</taxon>
        <taxon>Stichotrichia</taxon>
        <taxon>Sporadotrichida</taxon>
        <taxon>Oxytrichidae</taxon>
        <taxon>Stylonychinae</taxon>
        <taxon>Stylonychia</taxon>
    </lineage>
</organism>
<reference evidence="2 3" key="1">
    <citation type="submission" date="2014-06" db="EMBL/GenBank/DDBJ databases">
        <authorList>
            <person name="Swart Estienne"/>
        </authorList>
    </citation>
    <scope>NUCLEOTIDE SEQUENCE [LARGE SCALE GENOMIC DNA]</scope>
    <source>
        <strain evidence="2 3">130c</strain>
    </source>
</reference>